<evidence type="ECO:0000313" key="3">
    <source>
        <dbReference type="Proteomes" id="UP000193498"/>
    </source>
</evidence>
<evidence type="ECO:0000313" key="2">
    <source>
        <dbReference type="EMBL" id="ORX90781.1"/>
    </source>
</evidence>
<dbReference type="EMBL" id="MCFE01000360">
    <property type="protein sequence ID" value="ORX90781.1"/>
    <property type="molecule type" value="Genomic_DNA"/>
</dbReference>
<keyword evidence="3" id="KW-1185">Reference proteome</keyword>
<organism evidence="2 3">
    <name type="scientific">Basidiobolus meristosporus CBS 931.73</name>
    <dbReference type="NCBI Taxonomy" id="1314790"/>
    <lineage>
        <taxon>Eukaryota</taxon>
        <taxon>Fungi</taxon>
        <taxon>Fungi incertae sedis</taxon>
        <taxon>Zoopagomycota</taxon>
        <taxon>Entomophthoromycotina</taxon>
        <taxon>Basidiobolomycetes</taxon>
        <taxon>Basidiobolales</taxon>
        <taxon>Basidiobolaceae</taxon>
        <taxon>Basidiobolus</taxon>
    </lineage>
</organism>
<sequence>MATVVAGQQSASIPADVMSAIQSAVHNGGGSTADINSLVSQASSLLGTNFASVTAKFSSEIASASSAMLAPTGGASPSQQGSAGSNPSRTIAPATSTPASNSNRNSMSASGLALVAAFAYGLWQ</sequence>
<evidence type="ECO:0000256" key="1">
    <source>
        <dbReference type="SAM" id="MobiDB-lite"/>
    </source>
</evidence>
<feature type="compositionally biased region" description="Low complexity" evidence="1">
    <location>
        <begin position="73"/>
        <end position="88"/>
    </location>
</feature>
<protein>
    <submittedName>
        <fullName evidence="2">Uncharacterized protein</fullName>
    </submittedName>
</protein>
<accession>A0A1Y1XYG4</accession>
<dbReference type="InParanoid" id="A0A1Y1XYG4"/>
<dbReference type="Proteomes" id="UP000193498">
    <property type="component" value="Unassembled WGS sequence"/>
</dbReference>
<proteinExistence type="predicted"/>
<feature type="region of interest" description="Disordered" evidence="1">
    <location>
        <begin position="68"/>
        <end position="106"/>
    </location>
</feature>
<dbReference type="AlphaFoldDB" id="A0A1Y1XYG4"/>
<reference evidence="2 3" key="1">
    <citation type="submission" date="2016-07" db="EMBL/GenBank/DDBJ databases">
        <title>Pervasive Adenine N6-methylation of Active Genes in Fungi.</title>
        <authorList>
            <consortium name="DOE Joint Genome Institute"/>
            <person name="Mondo S.J."/>
            <person name="Dannebaum R.O."/>
            <person name="Kuo R.C."/>
            <person name="Labutti K."/>
            <person name="Haridas S."/>
            <person name="Kuo A."/>
            <person name="Salamov A."/>
            <person name="Ahrendt S.R."/>
            <person name="Lipzen A."/>
            <person name="Sullivan W."/>
            <person name="Andreopoulos W.B."/>
            <person name="Clum A."/>
            <person name="Lindquist E."/>
            <person name="Daum C."/>
            <person name="Ramamoorthy G.K."/>
            <person name="Gryganskyi A."/>
            <person name="Culley D."/>
            <person name="Magnuson J.K."/>
            <person name="James T.Y."/>
            <person name="O'Malley M.A."/>
            <person name="Stajich J.E."/>
            <person name="Spatafora J.W."/>
            <person name="Visel A."/>
            <person name="Grigoriev I.V."/>
        </authorList>
    </citation>
    <scope>NUCLEOTIDE SEQUENCE [LARGE SCALE GENOMIC DNA]</scope>
    <source>
        <strain evidence="2 3">CBS 931.73</strain>
    </source>
</reference>
<comment type="caution">
    <text evidence="2">The sequence shown here is derived from an EMBL/GenBank/DDBJ whole genome shotgun (WGS) entry which is preliminary data.</text>
</comment>
<name>A0A1Y1XYG4_9FUNG</name>
<gene>
    <name evidence="2" type="ORF">K493DRAFT_356416</name>
</gene>